<protein>
    <recommendedName>
        <fullName evidence="4">Fungal STAND N-terminal Goodbye domain-containing protein</fullName>
    </recommendedName>
</protein>
<evidence type="ECO:0000256" key="1">
    <source>
        <dbReference type="SAM" id="MobiDB-lite"/>
    </source>
</evidence>
<evidence type="ECO:0000313" key="3">
    <source>
        <dbReference type="Proteomes" id="UP000054007"/>
    </source>
</evidence>
<keyword evidence="3" id="KW-1185">Reference proteome</keyword>
<gene>
    <name evidence="2" type="ORF">CYLTODRAFT_486228</name>
</gene>
<name>A0A0D7BPT7_9AGAR</name>
<feature type="region of interest" description="Disordered" evidence="1">
    <location>
        <begin position="196"/>
        <end position="220"/>
    </location>
</feature>
<dbReference type="AlphaFoldDB" id="A0A0D7BPT7"/>
<dbReference type="EMBL" id="KN880442">
    <property type="protein sequence ID" value="KIY72578.1"/>
    <property type="molecule type" value="Genomic_DNA"/>
</dbReference>
<organism evidence="2 3">
    <name type="scientific">Cylindrobasidium torrendii FP15055 ss-10</name>
    <dbReference type="NCBI Taxonomy" id="1314674"/>
    <lineage>
        <taxon>Eukaryota</taxon>
        <taxon>Fungi</taxon>
        <taxon>Dikarya</taxon>
        <taxon>Basidiomycota</taxon>
        <taxon>Agaricomycotina</taxon>
        <taxon>Agaricomycetes</taxon>
        <taxon>Agaricomycetidae</taxon>
        <taxon>Agaricales</taxon>
        <taxon>Marasmiineae</taxon>
        <taxon>Physalacriaceae</taxon>
        <taxon>Cylindrobasidium</taxon>
    </lineage>
</organism>
<accession>A0A0D7BPT7</accession>
<evidence type="ECO:0000313" key="2">
    <source>
        <dbReference type="EMBL" id="KIY72578.1"/>
    </source>
</evidence>
<dbReference type="Proteomes" id="UP000054007">
    <property type="component" value="Unassembled WGS sequence"/>
</dbReference>
<evidence type="ECO:0008006" key="4">
    <source>
        <dbReference type="Google" id="ProtNLM"/>
    </source>
</evidence>
<reference evidence="2 3" key="1">
    <citation type="journal article" date="2015" name="Fungal Genet. Biol.">
        <title>Evolution of novel wood decay mechanisms in Agaricales revealed by the genome sequences of Fistulina hepatica and Cylindrobasidium torrendii.</title>
        <authorList>
            <person name="Floudas D."/>
            <person name="Held B.W."/>
            <person name="Riley R."/>
            <person name="Nagy L.G."/>
            <person name="Koehler G."/>
            <person name="Ransdell A.S."/>
            <person name="Younus H."/>
            <person name="Chow J."/>
            <person name="Chiniquy J."/>
            <person name="Lipzen A."/>
            <person name="Tritt A."/>
            <person name="Sun H."/>
            <person name="Haridas S."/>
            <person name="LaButti K."/>
            <person name="Ohm R.A."/>
            <person name="Kues U."/>
            <person name="Blanchette R.A."/>
            <person name="Grigoriev I.V."/>
            <person name="Minto R.E."/>
            <person name="Hibbett D.S."/>
        </authorList>
    </citation>
    <scope>NUCLEOTIDE SEQUENCE [LARGE SCALE GENOMIC DNA]</scope>
    <source>
        <strain evidence="2 3">FP15055 ss-10</strain>
    </source>
</reference>
<sequence>MLTDTYRSEDGKLHVALGKVLDVLLLFNEIFAEVSAAAQVPGGKGLFVAFGIFLKTIKNYQDRKGELAALLTDVSDFLERFSIRERLDISSTWNHELYTRIFVNVLNVFALVTKPLRGKFRRVLRNVGEAFLSNKDIREASALLHRDINAEDRWTTMQILVEVTQVREEVSQRLGFVDEELAVISTQLLAIRDHQEQNPSSCTTSGLPFGPGNSTDLSTYRPPSPEVDVYTVARDAMVVFQHFTSTQVTGEIRVPLACSVMLAMAMSLDLPVFFRIMLANMISFFMWHQVMMPMRVTFTVIIVVWPNTRVQVPLSAVSNYNTFKLTLHGKFSDTSSKEDRILDLNWFDPRLHDSQKALSYRDHWELGSGTEIEISLKSPGQRIKTKSNYATCPYCGHRDAAFPTQHPTYRDVTCAHCNYVFVSRSRGGYFWELGGSPAYLSVFNNRE</sequence>
<feature type="compositionally biased region" description="Polar residues" evidence="1">
    <location>
        <begin position="197"/>
        <end position="218"/>
    </location>
</feature>
<proteinExistence type="predicted"/>
<dbReference type="OrthoDB" id="3012462at2759"/>